<dbReference type="GO" id="GO:0004386">
    <property type="term" value="F:helicase activity"/>
    <property type="evidence" value="ECO:0007669"/>
    <property type="project" value="UniProtKB-KW"/>
</dbReference>
<evidence type="ECO:0000313" key="2">
    <source>
        <dbReference type="Proteomes" id="UP000029228"/>
    </source>
</evidence>
<comment type="caution">
    <text evidence="1">The sequence shown here is derived from an EMBL/GenBank/DDBJ whole genome shotgun (WGS) entry which is preliminary data.</text>
</comment>
<accession>A0A090RYC9</accession>
<gene>
    <name evidence="1" type="ORF">JCM19235_4506</name>
</gene>
<protein>
    <submittedName>
        <fullName evidence="1">ATP-dependent helicase DinG/Rad3</fullName>
    </submittedName>
</protein>
<keyword evidence="1" id="KW-0378">Hydrolase</keyword>
<reference evidence="1 2" key="1">
    <citation type="submission" date="2014-09" db="EMBL/GenBank/DDBJ databases">
        <title>Vibrio maritimus JCM 19235. (C45) whole genome shotgun sequence.</title>
        <authorList>
            <person name="Sawabe T."/>
            <person name="Meirelles P."/>
            <person name="Nakanishi M."/>
            <person name="Sayaka M."/>
            <person name="Hattori M."/>
            <person name="Ohkuma M."/>
        </authorList>
    </citation>
    <scope>NUCLEOTIDE SEQUENCE [LARGE SCALE GENOMIC DNA]</scope>
    <source>
        <strain evidence="2">JCM19235</strain>
    </source>
</reference>
<dbReference type="EMBL" id="BBMR01000005">
    <property type="protein sequence ID" value="GAL20306.1"/>
    <property type="molecule type" value="Genomic_DNA"/>
</dbReference>
<keyword evidence="1" id="KW-0347">Helicase</keyword>
<organism evidence="1 2">
    <name type="scientific">Vibrio maritimus</name>
    <dbReference type="NCBI Taxonomy" id="990268"/>
    <lineage>
        <taxon>Bacteria</taxon>
        <taxon>Pseudomonadati</taxon>
        <taxon>Pseudomonadota</taxon>
        <taxon>Gammaproteobacteria</taxon>
        <taxon>Vibrionales</taxon>
        <taxon>Vibrionaceae</taxon>
        <taxon>Vibrio</taxon>
    </lineage>
</organism>
<dbReference type="Proteomes" id="UP000029228">
    <property type="component" value="Unassembled WGS sequence"/>
</dbReference>
<keyword evidence="2" id="KW-1185">Reference proteome</keyword>
<keyword evidence="1" id="KW-0547">Nucleotide-binding</keyword>
<dbReference type="STRING" id="990268.JCM19235_4506"/>
<evidence type="ECO:0000313" key="1">
    <source>
        <dbReference type="EMBL" id="GAL20306.1"/>
    </source>
</evidence>
<name>A0A090RYC9_9VIBR</name>
<dbReference type="AlphaFoldDB" id="A0A090RYC9"/>
<keyword evidence="1" id="KW-0067">ATP-binding</keyword>
<proteinExistence type="predicted"/>
<sequence length="50" mass="5728">MLTSKIQKSIRQSYQNLQTQLDNFVPSELRTILFQKSLKHSVGNITSPHA</sequence>
<reference evidence="1 2" key="2">
    <citation type="submission" date="2014-09" db="EMBL/GenBank/DDBJ databases">
        <authorList>
            <consortium name="NBRP consortium"/>
            <person name="Sawabe T."/>
            <person name="Meirelles P."/>
            <person name="Nakanishi M."/>
            <person name="Sayaka M."/>
            <person name="Hattori M."/>
            <person name="Ohkuma M."/>
        </authorList>
    </citation>
    <scope>NUCLEOTIDE SEQUENCE [LARGE SCALE GENOMIC DNA]</scope>
    <source>
        <strain evidence="2">JCM19235</strain>
    </source>
</reference>